<accession>A0A4Y2X2Z9</accession>
<sequence length="111" mass="12574">MGPVLLLSNKLMLPPFLAKIKYPAAKYEMAGNNMQWATQHRQLFYSAAGIPTANAVQNASKRRLNITPQSTSLNYVFKGEYKMMQFNSNHIPSNKAEYSKVIAYWVINSKS</sequence>
<name>A0A4Y2X2Z9_ARAVE</name>
<gene>
    <name evidence="1" type="ORF">AVEN_114310_1</name>
</gene>
<dbReference type="AlphaFoldDB" id="A0A4Y2X2Z9"/>
<protein>
    <submittedName>
        <fullName evidence="1">Uncharacterized protein</fullName>
    </submittedName>
</protein>
<dbReference type="EMBL" id="BGPR01069533">
    <property type="protein sequence ID" value="GBO43160.1"/>
    <property type="molecule type" value="Genomic_DNA"/>
</dbReference>
<evidence type="ECO:0000313" key="1">
    <source>
        <dbReference type="EMBL" id="GBO43160.1"/>
    </source>
</evidence>
<keyword evidence="2" id="KW-1185">Reference proteome</keyword>
<evidence type="ECO:0000313" key="2">
    <source>
        <dbReference type="Proteomes" id="UP000499080"/>
    </source>
</evidence>
<proteinExistence type="predicted"/>
<comment type="caution">
    <text evidence="1">The sequence shown here is derived from an EMBL/GenBank/DDBJ whole genome shotgun (WGS) entry which is preliminary data.</text>
</comment>
<dbReference type="Proteomes" id="UP000499080">
    <property type="component" value="Unassembled WGS sequence"/>
</dbReference>
<organism evidence="1 2">
    <name type="scientific">Araneus ventricosus</name>
    <name type="common">Orbweaver spider</name>
    <name type="synonym">Epeira ventricosa</name>
    <dbReference type="NCBI Taxonomy" id="182803"/>
    <lineage>
        <taxon>Eukaryota</taxon>
        <taxon>Metazoa</taxon>
        <taxon>Ecdysozoa</taxon>
        <taxon>Arthropoda</taxon>
        <taxon>Chelicerata</taxon>
        <taxon>Arachnida</taxon>
        <taxon>Araneae</taxon>
        <taxon>Araneomorphae</taxon>
        <taxon>Entelegynae</taxon>
        <taxon>Araneoidea</taxon>
        <taxon>Araneidae</taxon>
        <taxon>Araneus</taxon>
    </lineage>
</organism>
<reference evidence="1 2" key="1">
    <citation type="journal article" date="2019" name="Sci. Rep.">
        <title>Orb-weaving spider Araneus ventricosus genome elucidates the spidroin gene catalogue.</title>
        <authorList>
            <person name="Kono N."/>
            <person name="Nakamura H."/>
            <person name="Ohtoshi R."/>
            <person name="Moran D.A.P."/>
            <person name="Shinohara A."/>
            <person name="Yoshida Y."/>
            <person name="Fujiwara M."/>
            <person name="Mori M."/>
            <person name="Tomita M."/>
            <person name="Arakawa K."/>
        </authorList>
    </citation>
    <scope>NUCLEOTIDE SEQUENCE [LARGE SCALE GENOMIC DNA]</scope>
</reference>